<dbReference type="SUPFAM" id="SSF56112">
    <property type="entry name" value="Protein kinase-like (PK-like)"/>
    <property type="match status" value="5"/>
</dbReference>
<feature type="domain" description="CHK kinase-like" evidence="1">
    <location>
        <begin position="296"/>
        <end position="483"/>
    </location>
</feature>
<proteinExistence type="predicted"/>
<dbReference type="InterPro" id="IPR011009">
    <property type="entry name" value="Kinase-like_dom_sf"/>
</dbReference>
<evidence type="ECO:0000313" key="3">
    <source>
        <dbReference type="Proteomes" id="UP000069272"/>
    </source>
</evidence>
<dbReference type="PANTHER" id="PTHR11012:SF12">
    <property type="entry name" value="CHK KINASE-LIKE DOMAIN-CONTAINING PROTEIN-RELATED"/>
    <property type="match status" value="1"/>
</dbReference>
<dbReference type="VEuPathDB" id="VectorBase:AALB20_027299"/>
<dbReference type="VEuPathDB" id="VectorBase:AALB017318"/>
<dbReference type="Proteomes" id="UP000069272">
    <property type="component" value="Chromosome 2R"/>
</dbReference>
<dbReference type="VEuPathDB" id="VectorBase:AALB017319"/>
<dbReference type="PANTHER" id="PTHR11012">
    <property type="entry name" value="PROTEIN KINASE-LIKE DOMAIN-CONTAINING"/>
    <property type="match status" value="1"/>
</dbReference>
<dbReference type="InterPro" id="IPR004119">
    <property type="entry name" value="EcKL"/>
</dbReference>
<dbReference type="VEuPathDB" id="VectorBase:AALB20_028020"/>
<dbReference type="VEuPathDB" id="VectorBase:AALB017317"/>
<keyword evidence="3" id="KW-1185">Reference proteome</keyword>
<dbReference type="InterPro" id="IPR015897">
    <property type="entry name" value="CHK_kinase-like"/>
</dbReference>
<evidence type="ECO:0000259" key="1">
    <source>
        <dbReference type="SMART" id="SM00587"/>
    </source>
</evidence>
<dbReference type="SMART" id="SM00587">
    <property type="entry name" value="CHK"/>
    <property type="match status" value="4"/>
</dbReference>
<dbReference type="VEuPathDB" id="VectorBase:AALB017321"/>
<sequence length="1727" mass="198048">MRTEASQDVIMKIKPFQGGLKKEILEDSDLFVKEMHVYSKVLPEMARRLGAIGETLNFPRLIYATVKPHTILILEDVTGKGWRTGEYITTYEEVIPSVKAIANFHAASVVIGQDLNADGRVQDTMLIDYQICSWTTPAVDVHYLLDTIIDQSLKETHRMEYNQDELVAPTWLDDAFFLNIIRTFEDDSAIQLKANCVLRPGTKAGDHFASVMYRMQVQYQMASGKEKSINLIMKIKPALEGLKKELLDSEGDDFFGKEMRMYGSVLPQMAQLLATIGEGYEYPRLVYACKEPHTIIVLEDISAGGWTMKGLVKSYEELKPTIRNIAKFHAASVAIEKTNPTFKSSFKCTILETFRTMQQMTDACFVSFIDFVRDILHLPDFVEPLQRFQQQLYDRLASVYEPPSTCTGVLIHGDFHFKNLLHRRRADRIVDTMFVDYQMCCWSSQVGDLFYLMYLIPEQTVKDTYRDEIVHYYHQTFCDMLVRLNCADRIPLLIDLQVELLRAGSLVKLTSRATMAVYNQDELVAPEWLNQSFFLQVVRELDNDPSIELTNECVLRPGTKMGDHYASVMFRTTITYRSKKDQAEKSINLIMKTKPEAEGMKKDLLADDQLFKIEIRMYQKVLPEIARLLKGIGEDYKYPRYIYGSLKPQTILILEDISNQGWEMDELIQTYDDMKPIVEPIAKFHAASVVIESNDPKFAEENNISLAEVMLGFKTLINKGFDDLMYLTKKYPEFAHFAKPLENFKCNLPNFLIPLYKPSTTIQNVLIHGDFQYKNMLHQIDVNGRHTDTMLIDYQACNWTTPAIDLFNLLDIVADQTVKDNHRDELLMLYHEQFSDLLKRLGFVGKIPTLLDLQLELLRCEGFVIIQLKAIYARPDNIGACDKHISVLHSPDPTMAFNQDELVAPGWLDDAFFLKVMREMHNDASIELSNECVLRPGTKAGDHYASVMFRTTVTYRSKKDQKDRSINLIMKTKPDAEGLKKELLEDDQLFKIEIQMYSKVLPEMARLLKEIGEEYKYPRFIYGALKPHTIFILEDISYQGWVMDDFIKTFDDMKPIVKDIAMFHAASIMIDSSDPHFSSDFSYSVADKMMAFDGMVTKGFGDLKHLSKTDSKFAHFEKPLDNFQKSLRDYYVALFNPPKTVQRVLIHGDFHGKNMLHQVDETGRHTDTILIDYQICNWTSPAIDLYYLLDMIPDQDVKDNHREELIYLYYKQFSDLLKRLGFLGKIPTLLDLQLELLRCSGLELFHYAVFSPFRYMDVTKMDIEALLKGEVDNPALNNPAFKTIIHKELTRFLHQGVLRLSGTTSATLTRFAFPAADPRAQMEEPAVPTMDWINEEYFGRVLETYLHADVIVNRYELAEGCPGGQNFMSAIVRATVHYALASATTEPATVSLILKTKLQNAELADGADRLNVFGIEKSVYGPVMKAVRELLTSYGDCTVFAPRLIYEDEHALVLEDMAVKGYRQPDRKARLDQAHMNVVVRKLAKFHAATAVLGRKNRELFKALENSAFASDQNPIHLFYANAIEQCIEQTVRVPTLNPYTEYLRSFLGTAIEREAKSYERDEDGFNVLNHGDMWLNNLLWKYDDQGVVTDVIMVDFQESFYGSLGFDLNHLLYTSANSALQRNGFDELVQQYTGQLRDALKHFKYDGPLPDVERVRAEMDAKRDHALIVSTCIIPPLIVEDTALATPENMLDDSPEAIQARQTVFSNPKFIEVLEILLPSLCQTYC</sequence>
<protein>
    <recommendedName>
        <fullName evidence="1">CHK kinase-like domain-containing protein</fullName>
    </recommendedName>
</protein>
<dbReference type="Pfam" id="PF02958">
    <property type="entry name" value="EcKL"/>
    <property type="match status" value="6"/>
</dbReference>
<dbReference type="VEuPathDB" id="VectorBase:AALB20_027764"/>
<feature type="domain" description="CHK kinase-like" evidence="1">
    <location>
        <begin position="1452"/>
        <end position="1643"/>
    </location>
</feature>
<dbReference type="VEuPathDB" id="VectorBase:AALB017868"/>
<evidence type="ECO:0000313" key="2">
    <source>
        <dbReference type="EnsemblMetazoa" id="AALB002488-PA"/>
    </source>
</evidence>
<reference evidence="2" key="2">
    <citation type="submission" date="2022-08" db="UniProtKB">
        <authorList>
            <consortium name="EnsemblMetazoa"/>
        </authorList>
    </citation>
    <scope>IDENTIFICATION</scope>
    <source>
        <strain evidence="2">STECLA/ALBI9_A</strain>
    </source>
</reference>
<accession>A0A182F7M9</accession>
<dbReference type="EnsemblMetazoa" id="AALB002488-RA">
    <property type="protein sequence ID" value="AALB002488-PA"/>
    <property type="gene ID" value="AALB002488"/>
</dbReference>
<dbReference type="Gene3D" id="3.90.1200.10">
    <property type="match status" value="4"/>
</dbReference>
<feature type="domain" description="CHK kinase-like" evidence="1">
    <location>
        <begin position="1031"/>
        <end position="1219"/>
    </location>
</feature>
<dbReference type="VEuPathDB" id="VectorBase:AALB017320"/>
<reference evidence="2 3" key="1">
    <citation type="journal article" date="2017" name="G3 (Bethesda)">
        <title>The Physical Genome Mapping of Anopheles albimanus Corrected Scaffold Misassemblies and Identified Interarm Rearrangements in Genus Anopheles.</title>
        <authorList>
            <person name="Artemov G.N."/>
            <person name="Peery A.N."/>
            <person name="Jiang X."/>
            <person name="Tu Z."/>
            <person name="Stegniy V.N."/>
            <person name="Sharakhova M.V."/>
            <person name="Sharakhov I.V."/>
        </authorList>
    </citation>
    <scope>NUCLEOTIDE SEQUENCE [LARGE SCALE GENOMIC DNA]</scope>
    <source>
        <strain evidence="2 3">ALBI9_A</strain>
    </source>
</reference>
<dbReference type="VEuPathDB" id="VectorBase:AALB20_029778"/>
<name>A0A182F7M9_ANOAL</name>
<feature type="domain" description="CHK kinase-like" evidence="1">
    <location>
        <begin position="652"/>
        <end position="840"/>
    </location>
</feature>
<organism evidence="2 3">
    <name type="scientific">Anopheles albimanus</name>
    <name type="common">New world malaria mosquito</name>
    <dbReference type="NCBI Taxonomy" id="7167"/>
    <lineage>
        <taxon>Eukaryota</taxon>
        <taxon>Metazoa</taxon>
        <taxon>Ecdysozoa</taxon>
        <taxon>Arthropoda</taxon>
        <taxon>Hexapoda</taxon>
        <taxon>Insecta</taxon>
        <taxon>Pterygota</taxon>
        <taxon>Neoptera</taxon>
        <taxon>Endopterygota</taxon>
        <taxon>Diptera</taxon>
        <taxon>Nematocera</taxon>
        <taxon>Culicoidea</taxon>
        <taxon>Culicidae</taxon>
        <taxon>Anophelinae</taxon>
        <taxon>Anopheles</taxon>
    </lineage>
</organism>
<dbReference type="VEuPathDB" id="VectorBase:AALB20_028920"/>